<dbReference type="RefSeq" id="XP_060330310.1">
    <property type="nucleotide sequence ID" value="XM_060477498.1"/>
</dbReference>
<dbReference type="GeneID" id="85361046"/>
<organism evidence="2 3">
    <name type="scientific">Armillaria tabescens</name>
    <name type="common">Ringless honey mushroom</name>
    <name type="synonym">Agaricus tabescens</name>
    <dbReference type="NCBI Taxonomy" id="1929756"/>
    <lineage>
        <taxon>Eukaryota</taxon>
        <taxon>Fungi</taxon>
        <taxon>Dikarya</taxon>
        <taxon>Basidiomycota</taxon>
        <taxon>Agaricomycotina</taxon>
        <taxon>Agaricomycetes</taxon>
        <taxon>Agaricomycetidae</taxon>
        <taxon>Agaricales</taxon>
        <taxon>Marasmiineae</taxon>
        <taxon>Physalacriaceae</taxon>
        <taxon>Desarmillaria</taxon>
    </lineage>
</organism>
<dbReference type="Gene3D" id="3.30.200.20">
    <property type="entry name" value="Phosphorylase Kinase, domain 1"/>
    <property type="match status" value="1"/>
</dbReference>
<evidence type="ECO:0000313" key="3">
    <source>
        <dbReference type="Proteomes" id="UP001175211"/>
    </source>
</evidence>
<accession>A0AA39KC17</accession>
<dbReference type="SUPFAM" id="SSF56112">
    <property type="entry name" value="Protein kinase-like (PK-like)"/>
    <property type="match status" value="1"/>
</dbReference>
<name>A0AA39KC17_ARMTA</name>
<keyword evidence="1" id="KW-0472">Membrane</keyword>
<keyword evidence="3" id="KW-1185">Reference proteome</keyword>
<keyword evidence="1" id="KW-1133">Transmembrane helix</keyword>
<reference evidence="2" key="1">
    <citation type="submission" date="2023-06" db="EMBL/GenBank/DDBJ databases">
        <authorList>
            <consortium name="Lawrence Berkeley National Laboratory"/>
            <person name="Ahrendt S."/>
            <person name="Sahu N."/>
            <person name="Indic B."/>
            <person name="Wong-Bajracharya J."/>
            <person name="Merenyi Z."/>
            <person name="Ke H.-M."/>
            <person name="Monk M."/>
            <person name="Kocsube S."/>
            <person name="Drula E."/>
            <person name="Lipzen A."/>
            <person name="Balint B."/>
            <person name="Henrissat B."/>
            <person name="Andreopoulos B."/>
            <person name="Martin F.M."/>
            <person name="Harder C.B."/>
            <person name="Rigling D."/>
            <person name="Ford K.L."/>
            <person name="Foster G.D."/>
            <person name="Pangilinan J."/>
            <person name="Papanicolaou A."/>
            <person name="Barry K."/>
            <person name="LaButti K."/>
            <person name="Viragh M."/>
            <person name="Koriabine M."/>
            <person name="Yan M."/>
            <person name="Riley R."/>
            <person name="Champramary S."/>
            <person name="Plett K.L."/>
            <person name="Tsai I.J."/>
            <person name="Slot J."/>
            <person name="Sipos G."/>
            <person name="Plett J."/>
            <person name="Nagy L.G."/>
            <person name="Grigoriev I.V."/>
        </authorList>
    </citation>
    <scope>NUCLEOTIDE SEQUENCE</scope>
    <source>
        <strain evidence="2">CCBAS 213</strain>
    </source>
</reference>
<comment type="caution">
    <text evidence="2">The sequence shown here is derived from an EMBL/GenBank/DDBJ whole genome shotgun (WGS) entry which is preliminary data.</text>
</comment>
<dbReference type="InterPro" id="IPR059179">
    <property type="entry name" value="MLKL-like_MCAfunc"/>
</dbReference>
<dbReference type="Proteomes" id="UP001175211">
    <property type="component" value="Unassembled WGS sequence"/>
</dbReference>
<feature type="transmembrane region" description="Helical" evidence="1">
    <location>
        <begin position="730"/>
        <end position="749"/>
    </location>
</feature>
<keyword evidence="1" id="KW-0812">Transmembrane</keyword>
<protein>
    <recommendedName>
        <fullName evidence="4">Protein kinase domain-containing protein</fullName>
    </recommendedName>
</protein>
<evidence type="ECO:0000313" key="2">
    <source>
        <dbReference type="EMBL" id="KAK0458018.1"/>
    </source>
</evidence>
<evidence type="ECO:0000256" key="1">
    <source>
        <dbReference type="SAM" id="Phobius"/>
    </source>
</evidence>
<evidence type="ECO:0008006" key="4">
    <source>
        <dbReference type="Google" id="ProtNLM"/>
    </source>
</evidence>
<gene>
    <name evidence="2" type="ORF">EV420DRAFT_1643365</name>
</gene>
<sequence length="753" mass="84668">MSGDSNIGAWIQFAKLTAAAGEMAPFPYIKGVAGCIASILEVIELAGKNNEDLQDLAESIGTTIRIIKETVQAHGDTSATCFHDVCMELQAYLESLIAEINTTRCNLKSKRITRFLKTKKVSGAIDGYKQRVNNIKADFLVLVTTDARHAISEMRDALSTTVQSQAHCIRGEIRSLGDIQKENVAQICEKLQDLKGDHKGQVRELSQWEIYVGRAVSPWHRFGPVYEDRYCTVESSSSAKIIRVYQHSHHNKEVILKQFNDDADALINIKHPNIAQIFGICRSPNFPAIIFHGTTQISFYDYESNLTAKQFVRFYIQLFYDLESVTEYLSRHYTLPDLGGLVNPSPIQLNEHGQIVMTPTVSNLYGIGVSFVYISDILWNHINLWVSLTREPLLSQINRWSSSLTLQKDNLCNVYDAIKHIIWSKHSSLFHPQNQPYAPGSVLTSSRGTLVGRVQARLDKWEVYWEGHTILSLPSTNNGSVMVPLPYAGTLSYYAEIQSHSFDGILNSWIAQASQLQSCIHSRDHVDDDELLLIDKIHFSLSVIPEERYDPFRLCNTFMAEDHHTLSLLISTPSIDYQTNKVSWQAVFTWFYDGDSEMSSVEVEEVFGVKLSTWEVSWRQPFSKMVLTTIPKLNADYRFNPACGGADVCEYFGWPLMEILDISTGDWMPLNGTVSKLASVNLDDGHCSLSKKTTSSLGNALEGAHVDEVLTEMENATPVQTRDLKMSHGSLVFIVMFTAISTILLSFVIQTYV</sequence>
<dbReference type="EMBL" id="JAUEPS010000019">
    <property type="protein sequence ID" value="KAK0458018.1"/>
    <property type="molecule type" value="Genomic_DNA"/>
</dbReference>
<dbReference type="CDD" id="cd21037">
    <property type="entry name" value="MLKL_NTD"/>
    <property type="match status" value="1"/>
</dbReference>
<dbReference type="AlphaFoldDB" id="A0AA39KC17"/>
<proteinExistence type="predicted"/>
<dbReference type="InterPro" id="IPR011009">
    <property type="entry name" value="Kinase-like_dom_sf"/>
</dbReference>